<evidence type="ECO:0000256" key="3">
    <source>
        <dbReference type="ARBA" id="ARBA00022475"/>
    </source>
</evidence>
<dbReference type="EMBL" id="CP079194">
    <property type="protein sequence ID" value="QXT39919.1"/>
    <property type="molecule type" value="Genomic_DNA"/>
</dbReference>
<accession>A0A8F6TXF0</accession>
<keyword evidence="3" id="KW-1003">Cell membrane</keyword>
<reference evidence="8 9" key="1">
    <citation type="submission" date="2021-07" db="EMBL/GenBank/DDBJ databases">
        <title>A novel Jannaschia species isolated from marine dinoflagellate Ceratoperidinium margalefii.</title>
        <authorList>
            <person name="Jiang Y."/>
            <person name="Li Z."/>
        </authorList>
    </citation>
    <scope>NUCLEOTIDE SEQUENCE [LARGE SCALE GENOMIC DNA]</scope>
    <source>
        <strain evidence="8 9">J12C1-MA-4</strain>
    </source>
</reference>
<dbReference type="RefSeq" id="WP_219002907.1">
    <property type="nucleotide sequence ID" value="NZ_CP079194.1"/>
</dbReference>
<feature type="transmembrane region" description="Helical" evidence="7">
    <location>
        <begin position="38"/>
        <end position="57"/>
    </location>
</feature>
<evidence type="ECO:0000313" key="8">
    <source>
        <dbReference type="EMBL" id="QXT39919.1"/>
    </source>
</evidence>
<dbReference type="PROSITE" id="PS51257">
    <property type="entry name" value="PROKAR_LIPOPROTEIN"/>
    <property type="match status" value="1"/>
</dbReference>
<keyword evidence="9" id="KW-1185">Reference proteome</keyword>
<dbReference type="PANTHER" id="PTHR36838:SF3">
    <property type="entry name" value="TRANSPORTER AUXIN EFFLUX CARRIER EC FAMILY"/>
    <property type="match status" value="1"/>
</dbReference>
<feature type="transmembrane region" description="Helical" evidence="7">
    <location>
        <begin position="63"/>
        <end position="86"/>
    </location>
</feature>
<gene>
    <name evidence="8" type="ORF">KYE46_01255</name>
</gene>
<evidence type="ECO:0000313" key="9">
    <source>
        <dbReference type="Proteomes" id="UP000825009"/>
    </source>
</evidence>
<keyword evidence="4 7" id="KW-0812">Transmembrane</keyword>
<sequence length="312" mass="32656">MLEIFLKTLPFFALIALGFQACRTGFFTSEAAAYLTKFVFYFALSAMLFRFAANLSLAEIFDWQFVGAYLTACIVVYVIATAVAMFRKRPVTEAAFEAQCAIIGNVGFLGIPMLVVLLGEAAAGPVILVLSVDLIVFSSLIVIIVTGSRDGRMSIGVLRTVGLGLLKNPMIVSIVLGLAWSATGWTLPVPMDEFTAILGAAATPGALFAIGASLAGKSAERMSVAGWLTFCKLVLHPAAVAVAALLLFDVPDYDAAVMIAAASLPVAGNVYILAQHYGVAPQRVSAAILISTALSIITVSAVIAWLAPISGA</sequence>
<dbReference type="Pfam" id="PF03547">
    <property type="entry name" value="Mem_trans"/>
    <property type="match status" value="1"/>
</dbReference>
<dbReference type="Proteomes" id="UP000825009">
    <property type="component" value="Chromosome"/>
</dbReference>
<evidence type="ECO:0000256" key="7">
    <source>
        <dbReference type="SAM" id="Phobius"/>
    </source>
</evidence>
<keyword evidence="5 7" id="KW-1133">Transmembrane helix</keyword>
<dbReference type="InterPro" id="IPR004776">
    <property type="entry name" value="Mem_transp_PIN-like"/>
</dbReference>
<proteinExistence type="predicted"/>
<dbReference type="GO" id="GO:0055085">
    <property type="term" value="P:transmembrane transport"/>
    <property type="evidence" value="ECO:0007669"/>
    <property type="project" value="InterPro"/>
</dbReference>
<feature type="transmembrane region" description="Helical" evidence="7">
    <location>
        <begin position="227"/>
        <end position="247"/>
    </location>
</feature>
<evidence type="ECO:0000256" key="1">
    <source>
        <dbReference type="ARBA" id="ARBA00004141"/>
    </source>
</evidence>
<feature type="transmembrane region" description="Helical" evidence="7">
    <location>
        <begin position="194"/>
        <end position="215"/>
    </location>
</feature>
<feature type="transmembrane region" description="Helical" evidence="7">
    <location>
        <begin position="286"/>
        <end position="307"/>
    </location>
</feature>
<dbReference type="GO" id="GO:0016020">
    <property type="term" value="C:membrane"/>
    <property type="evidence" value="ECO:0007669"/>
    <property type="project" value="UniProtKB-SubCell"/>
</dbReference>
<keyword evidence="6 7" id="KW-0472">Membrane</keyword>
<feature type="transmembrane region" description="Helical" evidence="7">
    <location>
        <begin position="253"/>
        <end position="274"/>
    </location>
</feature>
<evidence type="ECO:0000256" key="4">
    <source>
        <dbReference type="ARBA" id="ARBA00022692"/>
    </source>
</evidence>
<keyword evidence="2" id="KW-0813">Transport</keyword>
<feature type="transmembrane region" description="Helical" evidence="7">
    <location>
        <begin position="98"/>
        <end position="119"/>
    </location>
</feature>
<protein>
    <submittedName>
        <fullName evidence="8">AEC family transporter</fullName>
    </submittedName>
</protein>
<evidence type="ECO:0000256" key="5">
    <source>
        <dbReference type="ARBA" id="ARBA00022989"/>
    </source>
</evidence>
<evidence type="ECO:0000256" key="6">
    <source>
        <dbReference type="ARBA" id="ARBA00023136"/>
    </source>
</evidence>
<organism evidence="8 9">
    <name type="scientific">Gymnodinialimonas ceratoperidinii</name>
    <dbReference type="NCBI Taxonomy" id="2856823"/>
    <lineage>
        <taxon>Bacteria</taxon>
        <taxon>Pseudomonadati</taxon>
        <taxon>Pseudomonadota</taxon>
        <taxon>Alphaproteobacteria</taxon>
        <taxon>Rhodobacterales</taxon>
        <taxon>Paracoccaceae</taxon>
        <taxon>Gymnodinialimonas</taxon>
    </lineage>
</organism>
<dbReference type="AlphaFoldDB" id="A0A8F6TXF0"/>
<feature type="transmembrane region" description="Helical" evidence="7">
    <location>
        <begin position="6"/>
        <end position="26"/>
    </location>
</feature>
<feature type="transmembrane region" description="Helical" evidence="7">
    <location>
        <begin position="157"/>
        <end position="182"/>
    </location>
</feature>
<dbReference type="PANTHER" id="PTHR36838">
    <property type="entry name" value="AUXIN EFFLUX CARRIER FAMILY PROTEIN"/>
    <property type="match status" value="1"/>
</dbReference>
<comment type="subcellular location">
    <subcellularLocation>
        <location evidence="1">Membrane</location>
        <topology evidence="1">Multi-pass membrane protein</topology>
    </subcellularLocation>
</comment>
<feature type="transmembrane region" description="Helical" evidence="7">
    <location>
        <begin position="125"/>
        <end position="145"/>
    </location>
</feature>
<dbReference type="KEGG" id="gce:KYE46_01255"/>
<evidence type="ECO:0000256" key="2">
    <source>
        <dbReference type="ARBA" id="ARBA00022448"/>
    </source>
</evidence>
<name>A0A8F6TXF0_9RHOB</name>